<dbReference type="RefSeq" id="WP_155439116.1">
    <property type="nucleotide sequence ID" value="NZ_WNLA01000006.1"/>
</dbReference>
<dbReference type="AlphaFoldDB" id="A0A6L6Q0F0"/>
<gene>
    <name evidence="2" type="ORF">GM668_11555</name>
</gene>
<dbReference type="GO" id="GO:0004527">
    <property type="term" value="F:exonuclease activity"/>
    <property type="evidence" value="ECO:0007669"/>
    <property type="project" value="UniProtKB-KW"/>
</dbReference>
<dbReference type="PANTHER" id="PTHR42834:SF1">
    <property type="entry name" value="ENDONUCLEASE_EXONUCLEASE_PHOSPHATASE FAMILY PROTEIN (AFU_ORTHOLOGUE AFUA_3G09210)"/>
    <property type="match status" value="1"/>
</dbReference>
<dbReference type="GO" id="GO:0004519">
    <property type="term" value="F:endonuclease activity"/>
    <property type="evidence" value="ECO:0007669"/>
    <property type="project" value="UniProtKB-KW"/>
</dbReference>
<dbReference type="OrthoDB" id="5294090at2"/>
<organism evidence="2 3">
    <name type="scientific">Pseudoduganella ginsengisoli</name>
    <dbReference type="NCBI Taxonomy" id="1462440"/>
    <lineage>
        <taxon>Bacteria</taxon>
        <taxon>Pseudomonadati</taxon>
        <taxon>Pseudomonadota</taxon>
        <taxon>Betaproteobacteria</taxon>
        <taxon>Burkholderiales</taxon>
        <taxon>Oxalobacteraceae</taxon>
        <taxon>Telluria group</taxon>
        <taxon>Pseudoduganella</taxon>
    </lineage>
</organism>
<keyword evidence="3" id="KW-1185">Reference proteome</keyword>
<accession>A0A6L6Q0F0</accession>
<dbReference type="Gene3D" id="3.60.10.10">
    <property type="entry name" value="Endonuclease/exonuclease/phosphatase"/>
    <property type="match status" value="1"/>
</dbReference>
<proteinExistence type="predicted"/>
<evidence type="ECO:0000259" key="1">
    <source>
        <dbReference type="Pfam" id="PF03372"/>
    </source>
</evidence>
<evidence type="ECO:0000313" key="3">
    <source>
        <dbReference type="Proteomes" id="UP000484015"/>
    </source>
</evidence>
<dbReference type="Proteomes" id="UP000484015">
    <property type="component" value="Unassembled WGS sequence"/>
</dbReference>
<keyword evidence="2" id="KW-0540">Nuclease</keyword>
<keyword evidence="2" id="KW-0269">Exonuclease</keyword>
<dbReference type="PANTHER" id="PTHR42834">
    <property type="entry name" value="ENDONUCLEASE/EXONUCLEASE/PHOSPHATASE FAMILY PROTEIN (AFU_ORTHOLOGUE AFUA_3G09210)"/>
    <property type="match status" value="1"/>
</dbReference>
<dbReference type="Pfam" id="PF03372">
    <property type="entry name" value="Exo_endo_phos"/>
    <property type="match status" value="1"/>
</dbReference>
<dbReference type="InterPro" id="IPR005135">
    <property type="entry name" value="Endo/exonuclease/phosphatase"/>
</dbReference>
<protein>
    <submittedName>
        <fullName evidence="2">Endonuclease/exonuclease/phosphatase family protein</fullName>
    </submittedName>
</protein>
<dbReference type="SUPFAM" id="SSF56219">
    <property type="entry name" value="DNase I-like"/>
    <property type="match status" value="1"/>
</dbReference>
<reference evidence="2 3" key="1">
    <citation type="submission" date="2019-11" db="EMBL/GenBank/DDBJ databases">
        <title>Type strains purchased from KCTC, JCM and DSMZ.</title>
        <authorList>
            <person name="Lu H."/>
        </authorList>
    </citation>
    <scope>NUCLEOTIDE SEQUENCE [LARGE SCALE GENOMIC DNA]</scope>
    <source>
        <strain evidence="2 3">KCTC 42409</strain>
    </source>
</reference>
<sequence length="365" mass="40300">MSIRIASYNLENLFTRPSAMMPGTQNGQQAVDDHAIANGIIAKAIYDDADKEVLLALDRRYHFSALNPPSNALVTLNKVRQQLYRRTNDGTVSVVANGRGDWTGWFELRREDVSWEAVMNTGRVIDAVNPDVLICVEVENRPTLQRFNEQVLEAAFGRGFPHVMVIDGNDERGIDVGILSRYPIIGIRSHVDDEVAGRRVFSRDCPEYVLLLPSKQQLVVCPNHFKSKRGGDDASAQARRLAQGQRAAEIARTAAEQISPLVLIAGDLNDTPDSPAVAPLFDGGWSDIQTHADYPTDRPGTYGTGTASNKIDYIIMSPALHGTLAAVGIERRGNYHPKLWQPFDSVTAKTEASDHHCVWADFDLL</sequence>
<comment type="caution">
    <text evidence="2">The sequence shown here is derived from an EMBL/GenBank/DDBJ whole genome shotgun (WGS) entry which is preliminary data.</text>
</comment>
<keyword evidence="2" id="KW-0255">Endonuclease</keyword>
<dbReference type="EMBL" id="WNLA01000006">
    <property type="protein sequence ID" value="MTW02718.1"/>
    <property type="molecule type" value="Genomic_DNA"/>
</dbReference>
<name>A0A6L6Q0F0_9BURK</name>
<dbReference type="InterPro" id="IPR036691">
    <property type="entry name" value="Endo/exonu/phosph_ase_sf"/>
</dbReference>
<feature type="domain" description="Endonuclease/exonuclease/phosphatase" evidence="1">
    <location>
        <begin position="123"/>
        <end position="355"/>
    </location>
</feature>
<evidence type="ECO:0000313" key="2">
    <source>
        <dbReference type="EMBL" id="MTW02718.1"/>
    </source>
</evidence>
<keyword evidence="2" id="KW-0378">Hydrolase</keyword>